<evidence type="ECO:0000256" key="3">
    <source>
        <dbReference type="ARBA" id="ARBA00022821"/>
    </source>
</evidence>
<evidence type="ECO:0000256" key="7">
    <source>
        <dbReference type="SAM" id="Phobius"/>
    </source>
</evidence>
<keyword evidence="7" id="KW-1133">Transmembrane helix</keyword>
<proteinExistence type="inferred from homology"/>
<dbReference type="Gene3D" id="2.60.40.790">
    <property type="match status" value="1"/>
</dbReference>
<dbReference type="SUPFAM" id="SSF49764">
    <property type="entry name" value="HSP20-like chaperones"/>
    <property type="match status" value="1"/>
</dbReference>
<feature type="compositionally biased region" description="Basic and acidic residues" evidence="6">
    <location>
        <begin position="147"/>
        <end position="198"/>
    </location>
</feature>
<feature type="compositionally biased region" description="Polar residues" evidence="6">
    <location>
        <begin position="262"/>
        <end position="273"/>
    </location>
</feature>
<dbReference type="EMBL" id="JACMSC010000016">
    <property type="protein sequence ID" value="KAG6482513.1"/>
    <property type="molecule type" value="Genomic_DNA"/>
</dbReference>
<feature type="compositionally biased region" description="Polar residues" evidence="6">
    <location>
        <begin position="120"/>
        <end position="129"/>
    </location>
</feature>
<organism evidence="9 10">
    <name type="scientific">Zingiber officinale</name>
    <name type="common">Ginger</name>
    <name type="synonym">Amomum zingiber</name>
    <dbReference type="NCBI Taxonomy" id="94328"/>
    <lineage>
        <taxon>Eukaryota</taxon>
        <taxon>Viridiplantae</taxon>
        <taxon>Streptophyta</taxon>
        <taxon>Embryophyta</taxon>
        <taxon>Tracheophyta</taxon>
        <taxon>Spermatophyta</taxon>
        <taxon>Magnoliopsida</taxon>
        <taxon>Liliopsida</taxon>
        <taxon>Zingiberales</taxon>
        <taxon>Zingiberaceae</taxon>
        <taxon>Zingiber</taxon>
    </lineage>
</organism>
<dbReference type="Proteomes" id="UP000734854">
    <property type="component" value="Unassembled WGS sequence"/>
</dbReference>
<feature type="domain" description="SHSP" evidence="8">
    <location>
        <begin position="9"/>
        <end position="112"/>
    </location>
</feature>
<dbReference type="PANTHER" id="PTHR43670:SF114">
    <property type="entry name" value="OS05G0592000 PROTEIN"/>
    <property type="match status" value="1"/>
</dbReference>
<comment type="similarity">
    <text evidence="4 5">Belongs to the small heat shock protein (HSP20) family.</text>
</comment>
<feature type="compositionally biased region" description="Basic and acidic residues" evidence="6">
    <location>
        <begin position="225"/>
        <end position="237"/>
    </location>
</feature>
<keyword evidence="3" id="KW-0611">Plant defense</keyword>
<dbReference type="GO" id="GO:0005886">
    <property type="term" value="C:plasma membrane"/>
    <property type="evidence" value="ECO:0007669"/>
    <property type="project" value="UniProtKB-SubCell"/>
</dbReference>
<comment type="caution">
    <text evidence="9">The sequence shown here is derived from an EMBL/GenBank/DDBJ whole genome shotgun (WGS) entry which is preliminary data.</text>
</comment>
<keyword evidence="7" id="KW-0472">Membrane</keyword>
<dbReference type="Pfam" id="PF00011">
    <property type="entry name" value="HSP20"/>
    <property type="match status" value="1"/>
</dbReference>
<dbReference type="InterPro" id="IPR002068">
    <property type="entry name" value="A-crystallin/Hsp20_dom"/>
</dbReference>
<dbReference type="AlphaFoldDB" id="A0A8J5FAT7"/>
<sequence length="377" mass="42305">MSTTPSALQASENFEPSSEWVHEEAFRTLLIYLPGFKREHIKVQISNNGYINISGERPLDGQRRSKFTKQYPLPEHCKVAQTRAKFENETLQVRFSIAQDVVTLPLVPTPIMHKPPSSPMERTTTQQGEKAQERNGKSQKAVPEEEELRRKKQSEAKEEIGRKEQPKATGIQEKKQEKLQDKGKSEEGRSNSDMKQDYRMSPALKTEGRSKSDVKQGQQISPSLKPEEGRSKSDVKQGQRMSPALKTEDTSSLEKKQELHESSSFPSSNGKGTVTTAKYSIDSLFMGLPPAKKTLLVNVVVAGLVCLGIGLYLRSPVNMAEHPAENFKNSPSSKWSKPLYPNRFALPKDSKLCSARSQTNKKLGFPYLQKKSTNTQD</sequence>
<evidence type="ECO:0000313" key="9">
    <source>
        <dbReference type="EMBL" id="KAG6482513.1"/>
    </source>
</evidence>
<reference evidence="9 10" key="1">
    <citation type="submission" date="2020-08" db="EMBL/GenBank/DDBJ databases">
        <title>Plant Genome Project.</title>
        <authorList>
            <person name="Zhang R.-G."/>
        </authorList>
    </citation>
    <scope>NUCLEOTIDE SEQUENCE [LARGE SCALE GENOMIC DNA]</scope>
    <source>
        <tissue evidence="9">Rhizome</tissue>
    </source>
</reference>
<evidence type="ECO:0000259" key="8">
    <source>
        <dbReference type="PROSITE" id="PS01031"/>
    </source>
</evidence>
<name>A0A8J5FAT7_ZINOF</name>
<accession>A0A8J5FAT7</accession>
<protein>
    <recommendedName>
        <fullName evidence="8">SHSP domain-containing protein</fullName>
    </recommendedName>
</protein>
<evidence type="ECO:0000313" key="10">
    <source>
        <dbReference type="Proteomes" id="UP000734854"/>
    </source>
</evidence>
<feature type="compositionally biased region" description="Basic and acidic residues" evidence="6">
    <location>
        <begin position="246"/>
        <end position="261"/>
    </location>
</feature>
<dbReference type="PROSITE" id="PS01031">
    <property type="entry name" value="SHSP"/>
    <property type="match status" value="1"/>
</dbReference>
<feature type="transmembrane region" description="Helical" evidence="7">
    <location>
        <begin position="295"/>
        <end position="313"/>
    </location>
</feature>
<evidence type="ECO:0000256" key="4">
    <source>
        <dbReference type="PROSITE-ProRule" id="PRU00285"/>
    </source>
</evidence>
<dbReference type="GO" id="GO:0034605">
    <property type="term" value="P:cellular response to heat"/>
    <property type="evidence" value="ECO:0007669"/>
    <property type="project" value="TreeGrafter"/>
</dbReference>
<gene>
    <name evidence="9" type="ORF">ZIOFF_059144</name>
</gene>
<feature type="region of interest" description="Disordered" evidence="6">
    <location>
        <begin position="108"/>
        <end position="273"/>
    </location>
</feature>
<dbReference type="CDD" id="cd06464">
    <property type="entry name" value="ACD_sHsps-like"/>
    <property type="match status" value="1"/>
</dbReference>
<keyword evidence="7" id="KW-0812">Transmembrane</keyword>
<comment type="subcellular location">
    <subcellularLocation>
        <location evidence="1">Cell membrane</location>
        <topology evidence="1">Single-pass membrane protein</topology>
    </subcellularLocation>
</comment>
<dbReference type="InterPro" id="IPR008978">
    <property type="entry name" value="HSP20-like_chaperone"/>
</dbReference>
<evidence type="ECO:0000256" key="6">
    <source>
        <dbReference type="SAM" id="MobiDB-lite"/>
    </source>
</evidence>
<keyword evidence="2" id="KW-1003">Cell membrane</keyword>
<evidence type="ECO:0000256" key="5">
    <source>
        <dbReference type="RuleBase" id="RU003616"/>
    </source>
</evidence>
<evidence type="ECO:0000256" key="2">
    <source>
        <dbReference type="ARBA" id="ARBA00022475"/>
    </source>
</evidence>
<dbReference type="PANTHER" id="PTHR43670">
    <property type="entry name" value="HEAT SHOCK PROTEIN 26"/>
    <property type="match status" value="1"/>
</dbReference>
<evidence type="ECO:0000256" key="1">
    <source>
        <dbReference type="ARBA" id="ARBA00004162"/>
    </source>
</evidence>
<dbReference type="GO" id="GO:0006952">
    <property type="term" value="P:defense response"/>
    <property type="evidence" value="ECO:0007669"/>
    <property type="project" value="UniProtKB-KW"/>
</dbReference>
<keyword evidence="10" id="KW-1185">Reference proteome</keyword>